<dbReference type="AlphaFoldDB" id="A0A8J4RWU2"/>
<accession>A0A8J4RWU2</accession>
<evidence type="ECO:0000256" key="5">
    <source>
        <dbReference type="ARBA" id="ARBA00022989"/>
    </source>
</evidence>
<sequence length="141" mass="15640">MAAGATGERSFQETPTWAVTVVCAVFVIISLLIEHGIHSLGKWFRKRRNKALIEALEKIKSELMLLGFISLLLTVGTTYITRICIPSKVGNTMLPCRTDATKKDQGGAGRRKLLSNDENVMWRRVLAGSSGDDFCPKNVRF</sequence>
<keyword evidence="6 8" id="KW-0472">Membrane</keyword>
<dbReference type="GO" id="GO:0016020">
    <property type="term" value="C:membrane"/>
    <property type="evidence" value="ECO:0007669"/>
    <property type="project" value="UniProtKB-SubCell"/>
</dbReference>
<dbReference type="InterPro" id="IPR004326">
    <property type="entry name" value="Mlo"/>
</dbReference>
<dbReference type="EMBL" id="JRKL02000499">
    <property type="protein sequence ID" value="KAF3970778.1"/>
    <property type="molecule type" value="Genomic_DNA"/>
</dbReference>
<protein>
    <submittedName>
        <fullName evidence="9">Uncharacterized protein</fullName>
    </submittedName>
</protein>
<comment type="subcellular location">
    <subcellularLocation>
        <location evidence="1">Membrane</location>
        <topology evidence="1">Multi-pass membrane protein</topology>
    </subcellularLocation>
</comment>
<dbReference type="Proteomes" id="UP000737018">
    <property type="component" value="Unassembled WGS sequence"/>
</dbReference>
<evidence type="ECO:0000256" key="2">
    <source>
        <dbReference type="ARBA" id="ARBA00006574"/>
    </source>
</evidence>
<keyword evidence="4" id="KW-0611">Plant defense</keyword>
<dbReference type="Pfam" id="PF03094">
    <property type="entry name" value="Mlo"/>
    <property type="match status" value="1"/>
</dbReference>
<organism evidence="9 10">
    <name type="scientific">Castanea mollissima</name>
    <name type="common">Chinese chestnut</name>
    <dbReference type="NCBI Taxonomy" id="60419"/>
    <lineage>
        <taxon>Eukaryota</taxon>
        <taxon>Viridiplantae</taxon>
        <taxon>Streptophyta</taxon>
        <taxon>Embryophyta</taxon>
        <taxon>Tracheophyta</taxon>
        <taxon>Spermatophyta</taxon>
        <taxon>Magnoliopsida</taxon>
        <taxon>eudicotyledons</taxon>
        <taxon>Gunneridae</taxon>
        <taxon>Pentapetalae</taxon>
        <taxon>rosids</taxon>
        <taxon>fabids</taxon>
        <taxon>Fagales</taxon>
        <taxon>Fagaceae</taxon>
        <taxon>Castanea</taxon>
    </lineage>
</organism>
<reference evidence="9" key="1">
    <citation type="submission" date="2020-03" db="EMBL/GenBank/DDBJ databases">
        <title>Castanea mollissima Vanexum genome sequencing.</title>
        <authorList>
            <person name="Staton M."/>
        </authorList>
    </citation>
    <scope>NUCLEOTIDE SEQUENCE</scope>
    <source>
        <tissue evidence="9">Leaf</tissue>
    </source>
</reference>
<evidence type="ECO:0000256" key="4">
    <source>
        <dbReference type="ARBA" id="ARBA00022821"/>
    </source>
</evidence>
<evidence type="ECO:0000256" key="1">
    <source>
        <dbReference type="ARBA" id="ARBA00004141"/>
    </source>
</evidence>
<keyword evidence="3 8" id="KW-0812">Transmembrane</keyword>
<comment type="caution">
    <text evidence="9">The sequence shown here is derived from an EMBL/GenBank/DDBJ whole genome shotgun (WGS) entry which is preliminary data.</text>
</comment>
<evidence type="ECO:0000256" key="3">
    <source>
        <dbReference type="ARBA" id="ARBA00022692"/>
    </source>
</evidence>
<evidence type="ECO:0000313" key="10">
    <source>
        <dbReference type="Proteomes" id="UP000737018"/>
    </source>
</evidence>
<keyword evidence="10" id="KW-1185">Reference proteome</keyword>
<feature type="transmembrane region" description="Helical" evidence="8">
    <location>
        <begin position="62"/>
        <end position="81"/>
    </location>
</feature>
<dbReference type="OrthoDB" id="1388414at2759"/>
<evidence type="ECO:0000313" key="9">
    <source>
        <dbReference type="EMBL" id="KAF3970778.1"/>
    </source>
</evidence>
<evidence type="ECO:0000256" key="7">
    <source>
        <dbReference type="ARBA" id="ARBA00023265"/>
    </source>
</evidence>
<comment type="similarity">
    <text evidence="2">Belongs to the MLO family.</text>
</comment>
<dbReference type="GO" id="GO:0006952">
    <property type="term" value="P:defense response"/>
    <property type="evidence" value="ECO:0007669"/>
    <property type="project" value="UniProtKB-KW"/>
</dbReference>
<dbReference type="PANTHER" id="PTHR31942">
    <property type="entry name" value="MLO-LIKE PROTEIN 1"/>
    <property type="match status" value="1"/>
</dbReference>
<dbReference type="PANTHER" id="PTHR31942:SF82">
    <property type="entry name" value="MLO PROTEIN HOMOLOG 1"/>
    <property type="match status" value="1"/>
</dbReference>
<proteinExistence type="inferred from homology"/>
<feature type="transmembrane region" description="Helical" evidence="8">
    <location>
        <begin position="17"/>
        <end position="41"/>
    </location>
</feature>
<name>A0A8J4RWU2_9ROSI</name>
<keyword evidence="5 8" id="KW-1133">Transmembrane helix</keyword>
<evidence type="ECO:0000256" key="6">
    <source>
        <dbReference type="ARBA" id="ARBA00023136"/>
    </source>
</evidence>
<keyword evidence="7" id="KW-0568">Pathogenesis-related protein</keyword>
<evidence type="ECO:0000256" key="8">
    <source>
        <dbReference type="SAM" id="Phobius"/>
    </source>
</evidence>
<gene>
    <name evidence="9" type="ORF">CMV_005553</name>
</gene>